<dbReference type="Proteomes" id="UP001585080">
    <property type="component" value="Unassembled WGS sequence"/>
</dbReference>
<dbReference type="RefSeq" id="WP_376734821.1">
    <property type="nucleotide sequence ID" value="NZ_JAYMRP010000029.1"/>
</dbReference>
<protein>
    <submittedName>
        <fullName evidence="1">Uncharacterized protein</fullName>
    </submittedName>
</protein>
<name>A0ABV5EHE6_9ACTN</name>
<evidence type="ECO:0000313" key="1">
    <source>
        <dbReference type="EMBL" id="MFB8776270.1"/>
    </source>
</evidence>
<gene>
    <name evidence="1" type="ORF">VSS16_26595</name>
</gene>
<evidence type="ECO:0000313" key="2">
    <source>
        <dbReference type="Proteomes" id="UP001585080"/>
    </source>
</evidence>
<accession>A0ABV5EHE6</accession>
<reference evidence="1 2" key="1">
    <citation type="submission" date="2024-01" db="EMBL/GenBank/DDBJ databases">
        <title>Genome mining of biosynthetic gene clusters to explore secondary metabolites of Streptomyces sp.</title>
        <authorList>
            <person name="Baig A."/>
            <person name="Ajitkumar Shintre N."/>
            <person name="Kumar H."/>
            <person name="Anbarasu A."/>
            <person name="Ramaiah S."/>
        </authorList>
    </citation>
    <scope>NUCLEOTIDE SEQUENCE [LARGE SCALE GENOMIC DNA]</scope>
    <source>
        <strain evidence="1 2">A57</strain>
    </source>
</reference>
<keyword evidence="2" id="KW-1185">Reference proteome</keyword>
<comment type="caution">
    <text evidence="1">The sequence shown here is derived from an EMBL/GenBank/DDBJ whole genome shotgun (WGS) entry which is preliminary data.</text>
</comment>
<sequence length="203" mass="22129">MTGELTTQEQLDAFAAEVARELGTHCRTAELTGYDRGLGRLIIDGDGRALRLCQPDNRRPERLKIYAALPDETNMTAPSIGVTARSAHHVAREITRRLLPLHAEAAQQAAELAAQQKAEEAGRRAVTEEVAGALPGARVEEQYRRTRIIWEHDTRPPGEHGPVQVDSVTALVGPSGDWVRVEASGRPGSVTRMLAAFAETPRD</sequence>
<organism evidence="1 2">
    <name type="scientific">Streptomyces broussonetiae</name>
    <dbReference type="NCBI Taxonomy" id="2686304"/>
    <lineage>
        <taxon>Bacteria</taxon>
        <taxon>Bacillati</taxon>
        <taxon>Actinomycetota</taxon>
        <taxon>Actinomycetes</taxon>
        <taxon>Kitasatosporales</taxon>
        <taxon>Streptomycetaceae</taxon>
        <taxon>Streptomyces</taxon>
    </lineage>
</organism>
<proteinExistence type="predicted"/>
<dbReference type="EMBL" id="JAYMRP010000029">
    <property type="protein sequence ID" value="MFB8776270.1"/>
    <property type="molecule type" value="Genomic_DNA"/>
</dbReference>